<dbReference type="Proteomes" id="UP000046393">
    <property type="component" value="Unplaced"/>
</dbReference>
<dbReference type="WBParaSite" id="SMUV_0000392501-mRNA-1">
    <property type="protein sequence ID" value="SMUV_0000392501-mRNA-1"/>
    <property type="gene ID" value="SMUV_0000392501"/>
</dbReference>
<evidence type="ECO:0000313" key="3">
    <source>
        <dbReference type="WBParaSite" id="SMUV_0000392501-mRNA-1"/>
    </source>
</evidence>
<dbReference type="InterPro" id="IPR033438">
    <property type="entry name" value="MOLO1"/>
</dbReference>
<protein>
    <submittedName>
        <fullName evidence="3">RNase H domain-containing protein</fullName>
    </submittedName>
</protein>
<dbReference type="GO" id="GO:0005892">
    <property type="term" value="C:acetylcholine-gated channel complex"/>
    <property type="evidence" value="ECO:0007669"/>
    <property type="project" value="InterPro"/>
</dbReference>
<dbReference type="AlphaFoldDB" id="A0A0N5AHR3"/>
<dbReference type="PANTHER" id="PTHR33748">
    <property type="entry name" value="PROTEIN CBG04600"/>
    <property type="match status" value="1"/>
</dbReference>
<organism evidence="2 3">
    <name type="scientific">Syphacia muris</name>
    <dbReference type="NCBI Taxonomy" id="451379"/>
    <lineage>
        <taxon>Eukaryota</taxon>
        <taxon>Metazoa</taxon>
        <taxon>Ecdysozoa</taxon>
        <taxon>Nematoda</taxon>
        <taxon>Chromadorea</taxon>
        <taxon>Rhabditida</taxon>
        <taxon>Spirurina</taxon>
        <taxon>Oxyuridomorpha</taxon>
        <taxon>Oxyuroidea</taxon>
        <taxon>Oxyuridae</taxon>
        <taxon>Syphacia</taxon>
    </lineage>
</organism>
<keyword evidence="1" id="KW-0812">Transmembrane</keyword>
<proteinExistence type="predicted"/>
<dbReference type="STRING" id="451379.A0A0N5AHR3"/>
<dbReference type="Pfam" id="PF17175">
    <property type="entry name" value="MOLO1"/>
    <property type="match status" value="1"/>
</dbReference>
<evidence type="ECO:0000256" key="1">
    <source>
        <dbReference type="SAM" id="Phobius"/>
    </source>
</evidence>
<evidence type="ECO:0000313" key="2">
    <source>
        <dbReference type="Proteomes" id="UP000046393"/>
    </source>
</evidence>
<keyword evidence="1" id="KW-1133">Transmembrane helix</keyword>
<keyword evidence="2" id="KW-1185">Reference proteome</keyword>
<accession>A0A0N5AHR3</accession>
<feature type="transmembrane region" description="Helical" evidence="1">
    <location>
        <begin position="158"/>
        <end position="182"/>
    </location>
</feature>
<dbReference type="PANTHER" id="PTHR33748:SF4">
    <property type="entry name" value="MOLO-1"/>
    <property type="match status" value="1"/>
</dbReference>
<name>A0A0N5AHR3_9BILA</name>
<keyword evidence="1" id="KW-0472">Membrane</keyword>
<reference evidence="3" key="1">
    <citation type="submission" date="2016-04" db="UniProtKB">
        <authorList>
            <consortium name="WormBaseParasite"/>
        </authorList>
    </citation>
    <scope>IDENTIFICATION</scope>
</reference>
<sequence length="246" mass="27579">MKSNSTRLNERLHILATNTSCPCQRRTQCSADDGPGSGFIVAVALAADLDLKRGPSENDLIERAEKFCRSLEGRWALGDCGNSLIIVGWKHYSKMLICPAQLAKRYVTKEEERRILANVNGLIQSNQWFDALLRVIDDVQRELEGEPKGRTDIGTISLLVSVIVAFVLCLIIACCVCAFRCFGNLKSDETDRVRKAVKRVDSLRAEVMRRGSQLRRSFSRSPKFPLVKEGDVMQNQFFPDPDTTVV</sequence>